<evidence type="ECO:0000313" key="1">
    <source>
        <dbReference type="EMBL" id="PIX88493.1"/>
    </source>
</evidence>
<dbReference type="AlphaFoldDB" id="A0A2M7MFE0"/>
<dbReference type="Gene3D" id="1.10.3210.10">
    <property type="entry name" value="Hypothetical protein af1432"/>
    <property type="match status" value="1"/>
</dbReference>
<dbReference type="Pfam" id="PF13875">
    <property type="entry name" value="DUF4202"/>
    <property type="match status" value="1"/>
</dbReference>
<proteinExistence type="predicted"/>
<dbReference type="Proteomes" id="UP000230064">
    <property type="component" value="Unassembled WGS sequence"/>
</dbReference>
<dbReference type="EMBL" id="PFJR01000016">
    <property type="protein sequence ID" value="PIX88493.1"/>
    <property type="molecule type" value="Genomic_DNA"/>
</dbReference>
<evidence type="ECO:0000313" key="2">
    <source>
        <dbReference type="Proteomes" id="UP000230064"/>
    </source>
</evidence>
<evidence type="ECO:0008006" key="3">
    <source>
        <dbReference type="Google" id="ProtNLM"/>
    </source>
</evidence>
<accession>A0A2M7MFE0</accession>
<dbReference type="InterPro" id="IPR025255">
    <property type="entry name" value="DUF4202"/>
</dbReference>
<comment type="caution">
    <text evidence="1">The sequence shown here is derived from an EMBL/GenBank/DDBJ whole genome shotgun (WGS) entry which is preliminary data.</text>
</comment>
<dbReference type="SUPFAM" id="SSF109604">
    <property type="entry name" value="HD-domain/PDEase-like"/>
    <property type="match status" value="1"/>
</dbReference>
<gene>
    <name evidence="1" type="ORF">COZ30_00675</name>
</gene>
<reference evidence="2" key="1">
    <citation type="submission" date="2017-09" db="EMBL/GenBank/DDBJ databases">
        <title>Depth-based differentiation of microbial function through sediment-hosted aquifers and enrichment of novel symbionts in the deep terrestrial subsurface.</title>
        <authorList>
            <person name="Probst A.J."/>
            <person name="Ladd B."/>
            <person name="Jarett J.K."/>
            <person name="Geller-Mcgrath D.E."/>
            <person name="Sieber C.M.K."/>
            <person name="Emerson J.B."/>
            <person name="Anantharaman K."/>
            <person name="Thomas B.C."/>
            <person name="Malmstrom R."/>
            <person name="Stieglmeier M."/>
            <person name="Klingl A."/>
            <person name="Woyke T."/>
            <person name="Ryan C.M."/>
            <person name="Banfield J.F."/>
        </authorList>
    </citation>
    <scope>NUCLEOTIDE SEQUENCE [LARGE SCALE GENOMIC DNA]</scope>
</reference>
<sequence>MSQELYKKAEQFVIDSFTKLGKTSQIKHFERTVYWIKQLKADADEALLISAIAHDIERAFRKQDVKDKKHSHSYADPAFFRPHEERGAEIMADFLKKEGAEQKLIDRVKMLISKHEEGGNDDQNLLKDADSISFFENNVPTFLTKHVSEVGKEKVKEKFDWMFNRITSEKAKQIARQWYEKAIKKLD</sequence>
<protein>
    <recommendedName>
        <fullName evidence="3">HD domain-containing protein</fullName>
    </recommendedName>
</protein>
<organism evidence="1 2">
    <name type="scientific">Candidatus Nealsonbacteria bacterium CG_4_10_14_3_um_filter_36_16</name>
    <dbReference type="NCBI Taxonomy" id="1974685"/>
    <lineage>
        <taxon>Bacteria</taxon>
        <taxon>Candidatus Nealsoniibacteriota</taxon>
    </lineage>
</organism>
<name>A0A2M7MFE0_9BACT</name>